<dbReference type="GeneID" id="40311124"/>
<dbReference type="KEGG" id="bbes:BESB_061960"/>
<protein>
    <recommendedName>
        <fullName evidence="5">Oocyst wall protein</fullName>
    </recommendedName>
</protein>
<evidence type="ECO:0000256" key="1">
    <source>
        <dbReference type="SAM" id="MobiDB-lite"/>
    </source>
</evidence>
<sequence length="1039" mass="112242">MGVARKHTNPAVKRTPQEDRRLQGNRFLKAKSRVARSLPLLVFALVLVFPFGVNGKEKKHEETDVEFDVAAPQLSLPSCPDGFAFDRETFRCVQVVSHRPLKKCVVGVLNEDKCLHFVHPLSKTCPPGYHEKFVGDSTPKCAKVNYAQKLLGCHPQEDMIDGLCIRRTYKEIGYVCRKGHLDPENRCVLKQLLPPVLTCPEDYKVLDGACVLYKAISCAGEGVKVEPAAVASSREEILGHLPSGSPHPLAQASLPSQPGSPPSRAADSAHALSVEEAASVSPHRQAGRRGRLVSIETSAERDGRAAHSPGGATSLAPSSLSLHREGVPAGRPMAGSFTGPPSVPYGSHFEEASHEAIAHVHSADLRGWRATEAPAREFLPGDFAPHEGDHELYDAHSDAQPAALPPFHATASLSFSLEGGSASASPSFGSDLPVWPSPRAADGLGFSSDSPAGLSVLTLLRDGSVEESLVPLVSLHDSTSEALLLPDAPYLVQERAPAAGAEKLDSRESSLWLAPSQSTAASPHAFLARPSAVRRAEAAPSREDDQRGVLVQEKSGVSLRERTRPADATRQSSSGATAAPTRREETSRTRQGRESKSLLEILKKTTESGLPRRLLGGPLHTPSTLDDHCFEITRVDASRKCPYDFTLEIYKDDTMNSPVLVCLGSRILPSEAVCAGRIVGSRCLVETRTHAKWFCPLDVHTEEPPKAKKPKPLPPPSPPAPEDSKKAPASHTGKRPERMEAKEVPGKDKSDKEEASVPSSEKKRGSSPTFAEVKTTDKSPKTAGTATTNKERAETPNLEEREREQTEGDPKGRHLASTERPSQNGGGETGTGEGRAAQKDSQRGASHEEGDGGEDDDEASRRQVEQTSLSSSLRQLGRLPFALLLMEINERRRTSDPKQRMKEEVEQMKQARHAGAAVVRPSPPPSLPPGMLPFLGENEKKTKDLKTKKLTDTVEAPPTGLCYREQIVDQIVVCPNGYNVTPAQVCAAVSAPVLTCHAGFKYLPEGLCVQYVYSELVDILGLHEPNETKPKILNKLKKS</sequence>
<keyword evidence="4" id="KW-1185">Reference proteome</keyword>
<dbReference type="SUPFAM" id="SSF57184">
    <property type="entry name" value="Growth factor receptor domain"/>
    <property type="match status" value="1"/>
</dbReference>
<evidence type="ECO:0000256" key="2">
    <source>
        <dbReference type="SAM" id="Phobius"/>
    </source>
</evidence>
<evidence type="ECO:0000313" key="3">
    <source>
        <dbReference type="EMBL" id="PFH35309.1"/>
    </source>
</evidence>
<dbReference type="InterPro" id="IPR009030">
    <property type="entry name" value="Growth_fac_rcpt_cys_sf"/>
</dbReference>
<dbReference type="OrthoDB" id="330695at2759"/>
<feature type="compositionally biased region" description="Pro residues" evidence="1">
    <location>
        <begin position="712"/>
        <end position="721"/>
    </location>
</feature>
<keyword evidence="2" id="KW-0472">Membrane</keyword>
<organism evidence="3 4">
    <name type="scientific">Besnoitia besnoiti</name>
    <name type="common">Apicomplexan protozoan</name>
    <dbReference type="NCBI Taxonomy" id="94643"/>
    <lineage>
        <taxon>Eukaryota</taxon>
        <taxon>Sar</taxon>
        <taxon>Alveolata</taxon>
        <taxon>Apicomplexa</taxon>
        <taxon>Conoidasida</taxon>
        <taxon>Coccidia</taxon>
        <taxon>Eucoccidiorida</taxon>
        <taxon>Eimeriorina</taxon>
        <taxon>Sarcocystidae</taxon>
        <taxon>Besnoitia</taxon>
    </lineage>
</organism>
<feature type="compositionally biased region" description="Basic and acidic residues" evidence="1">
    <location>
        <begin position="536"/>
        <end position="547"/>
    </location>
</feature>
<dbReference type="EMBL" id="NWUJ01000005">
    <property type="protein sequence ID" value="PFH35309.1"/>
    <property type="molecule type" value="Genomic_DNA"/>
</dbReference>
<dbReference type="AlphaFoldDB" id="A0A2A9MBQ6"/>
<feature type="compositionally biased region" description="Basic and acidic residues" evidence="1">
    <location>
        <begin position="581"/>
        <end position="598"/>
    </location>
</feature>
<dbReference type="Proteomes" id="UP000224006">
    <property type="component" value="Chromosome V"/>
</dbReference>
<feature type="compositionally biased region" description="Basic and acidic residues" evidence="1">
    <location>
        <begin position="789"/>
        <end position="812"/>
    </location>
</feature>
<feature type="region of interest" description="Disordered" evidence="1">
    <location>
        <begin position="536"/>
        <end position="598"/>
    </location>
</feature>
<reference evidence="3 4" key="1">
    <citation type="submission" date="2017-09" db="EMBL/GenBank/DDBJ databases">
        <title>Genome sequencing of Besnoitia besnoiti strain Bb-Ger1.</title>
        <authorList>
            <person name="Schares G."/>
            <person name="Venepally P."/>
            <person name="Lorenzi H.A."/>
        </authorList>
    </citation>
    <scope>NUCLEOTIDE SEQUENCE [LARGE SCALE GENOMIC DNA]</scope>
    <source>
        <strain evidence="3 4">Bb-Ger1</strain>
    </source>
</reference>
<name>A0A2A9MBQ6_BESBE</name>
<feature type="region of interest" description="Disordered" evidence="1">
    <location>
        <begin position="701"/>
        <end position="872"/>
    </location>
</feature>
<accession>A0A2A9MBQ6</accession>
<evidence type="ECO:0008006" key="5">
    <source>
        <dbReference type="Google" id="ProtNLM"/>
    </source>
</evidence>
<evidence type="ECO:0000313" key="4">
    <source>
        <dbReference type="Proteomes" id="UP000224006"/>
    </source>
</evidence>
<dbReference type="RefSeq" id="XP_029219318.1">
    <property type="nucleotide sequence ID" value="XM_029364610.1"/>
</dbReference>
<feature type="transmembrane region" description="Helical" evidence="2">
    <location>
        <begin position="34"/>
        <end position="53"/>
    </location>
</feature>
<dbReference type="VEuPathDB" id="ToxoDB:BESB_061960"/>
<feature type="region of interest" description="Disordered" evidence="1">
    <location>
        <begin position="238"/>
        <end position="329"/>
    </location>
</feature>
<feature type="compositionally biased region" description="Basic and acidic residues" evidence="1">
    <location>
        <begin position="836"/>
        <end position="850"/>
    </location>
</feature>
<proteinExistence type="predicted"/>
<gene>
    <name evidence="3" type="ORF">BESB_061960</name>
</gene>
<keyword evidence="2" id="KW-0812">Transmembrane</keyword>
<feature type="compositionally biased region" description="Basic and acidic residues" evidence="1">
    <location>
        <begin position="734"/>
        <end position="764"/>
    </location>
</feature>
<comment type="caution">
    <text evidence="3">The sequence shown here is derived from an EMBL/GenBank/DDBJ whole genome shotgun (WGS) entry which is preliminary data.</text>
</comment>
<feature type="compositionally biased region" description="Gly residues" evidence="1">
    <location>
        <begin position="824"/>
        <end position="833"/>
    </location>
</feature>
<keyword evidence="2" id="KW-1133">Transmembrane helix</keyword>